<evidence type="ECO:0000256" key="7">
    <source>
        <dbReference type="SAM" id="Phobius"/>
    </source>
</evidence>
<dbReference type="AlphaFoldDB" id="A0A0R3L6D5"/>
<dbReference type="InterPro" id="IPR051907">
    <property type="entry name" value="DoxX-like_oxidoreductase"/>
</dbReference>
<name>A0A0R3L6D5_9BRAD</name>
<accession>A0A0R3L6D5</accession>
<feature type="transmembrane region" description="Helical" evidence="7">
    <location>
        <begin position="53"/>
        <end position="71"/>
    </location>
</feature>
<keyword evidence="3" id="KW-1003">Cell membrane</keyword>
<evidence type="ECO:0000256" key="3">
    <source>
        <dbReference type="ARBA" id="ARBA00022475"/>
    </source>
</evidence>
<keyword evidence="4 7" id="KW-0812">Transmembrane</keyword>
<dbReference type="PANTHER" id="PTHR33452:SF1">
    <property type="entry name" value="INNER MEMBRANE PROTEIN YPHA-RELATED"/>
    <property type="match status" value="1"/>
</dbReference>
<dbReference type="EMBL" id="LLXZ01000143">
    <property type="protein sequence ID" value="KRR03489.1"/>
    <property type="molecule type" value="Genomic_DNA"/>
</dbReference>
<evidence type="ECO:0000313" key="9">
    <source>
        <dbReference type="Proteomes" id="UP000050863"/>
    </source>
</evidence>
<keyword evidence="6 7" id="KW-0472">Membrane</keyword>
<keyword evidence="5 7" id="KW-1133">Transmembrane helix</keyword>
<dbReference type="InterPro" id="IPR032808">
    <property type="entry name" value="DoxX"/>
</dbReference>
<reference evidence="8 9" key="1">
    <citation type="submission" date="2014-03" db="EMBL/GenBank/DDBJ databases">
        <title>Bradyrhizobium valentinum sp. nov., isolated from effective nodules of Lupinus mariae-josephae, a lupine endemic of basic-lime soils in Eastern Spain.</title>
        <authorList>
            <person name="Duran D."/>
            <person name="Rey L."/>
            <person name="Navarro A."/>
            <person name="Busquets A."/>
            <person name="Imperial J."/>
            <person name="Ruiz-Argueso T."/>
        </authorList>
    </citation>
    <scope>NUCLEOTIDE SEQUENCE [LARGE SCALE GENOMIC DNA]</scope>
    <source>
        <strain evidence="8 9">PAC68</strain>
    </source>
</reference>
<feature type="transmembrane region" description="Helical" evidence="7">
    <location>
        <begin position="78"/>
        <end position="100"/>
    </location>
</feature>
<dbReference type="PANTHER" id="PTHR33452">
    <property type="entry name" value="OXIDOREDUCTASE CATD-RELATED"/>
    <property type="match status" value="1"/>
</dbReference>
<protein>
    <submittedName>
        <fullName evidence="8">DoxX family protein</fullName>
    </submittedName>
</protein>
<comment type="similarity">
    <text evidence="2">Belongs to the DoxX family.</text>
</comment>
<dbReference type="Pfam" id="PF07681">
    <property type="entry name" value="DoxX"/>
    <property type="match status" value="1"/>
</dbReference>
<proteinExistence type="inferred from homology"/>
<evidence type="ECO:0000256" key="1">
    <source>
        <dbReference type="ARBA" id="ARBA00004651"/>
    </source>
</evidence>
<sequence>MNFVTNLLILLPAQIASHFSWAGPLIMRLIVGYTFMLAGWGKLNNLAQVTENFAGWGIPFPTILTPFVSGVEFFGGAMLILGLFTRIPAAMLAVVMVVAIKSAKWGDVDSLETLLGFEEATYFAAFMWLAIAGPGAASLDRLLVNASGHRDTSKALTMP</sequence>
<evidence type="ECO:0000256" key="2">
    <source>
        <dbReference type="ARBA" id="ARBA00006679"/>
    </source>
</evidence>
<comment type="subcellular location">
    <subcellularLocation>
        <location evidence="1">Cell membrane</location>
        <topology evidence="1">Multi-pass membrane protein</topology>
    </subcellularLocation>
</comment>
<keyword evidence="9" id="KW-1185">Reference proteome</keyword>
<evidence type="ECO:0000256" key="6">
    <source>
        <dbReference type="ARBA" id="ARBA00023136"/>
    </source>
</evidence>
<evidence type="ECO:0000313" key="8">
    <source>
        <dbReference type="EMBL" id="KRR03489.1"/>
    </source>
</evidence>
<evidence type="ECO:0000256" key="4">
    <source>
        <dbReference type="ARBA" id="ARBA00022692"/>
    </source>
</evidence>
<dbReference type="Proteomes" id="UP000050863">
    <property type="component" value="Unassembled WGS sequence"/>
</dbReference>
<dbReference type="STRING" id="280332.CQ12_26060"/>
<organism evidence="8 9">
    <name type="scientific">Bradyrhizobium jicamae</name>
    <dbReference type="NCBI Taxonomy" id="280332"/>
    <lineage>
        <taxon>Bacteria</taxon>
        <taxon>Pseudomonadati</taxon>
        <taxon>Pseudomonadota</taxon>
        <taxon>Alphaproteobacteria</taxon>
        <taxon>Hyphomicrobiales</taxon>
        <taxon>Nitrobacteraceae</taxon>
        <taxon>Bradyrhizobium</taxon>
    </lineage>
</organism>
<dbReference type="OrthoDB" id="8228280at2"/>
<feature type="transmembrane region" description="Helical" evidence="7">
    <location>
        <begin position="120"/>
        <end position="144"/>
    </location>
</feature>
<comment type="caution">
    <text evidence="8">The sequence shown here is derived from an EMBL/GenBank/DDBJ whole genome shotgun (WGS) entry which is preliminary data.</text>
</comment>
<gene>
    <name evidence="8" type="ORF">CQ12_26060</name>
</gene>
<dbReference type="RefSeq" id="WP_057837722.1">
    <property type="nucleotide sequence ID" value="NZ_LLXZ01000143.1"/>
</dbReference>
<dbReference type="GO" id="GO:0005886">
    <property type="term" value="C:plasma membrane"/>
    <property type="evidence" value="ECO:0007669"/>
    <property type="project" value="UniProtKB-SubCell"/>
</dbReference>
<evidence type="ECO:0000256" key="5">
    <source>
        <dbReference type="ARBA" id="ARBA00022989"/>
    </source>
</evidence>